<dbReference type="Pfam" id="PF04471">
    <property type="entry name" value="Mrr_cat"/>
    <property type="match status" value="1"/>
</dbReference>
<feature type="domain" description="Restriction endonuclease type IV Mrr" evidence="1">
    <location>
        <begin position="9"/>
        <end position="120"/>
    </location>
</feature>
<accession>A0A5C6Z058</accession>
<evidence type="ECO:0000259" key="1">
    <source>
        <dbReference type="Pfam" id="PF04471"/>
    </source>
</evidence>
<dbReference type="Gene3D" id="3.40.1350.10">
    <property type="match status" value="1"/>
</dbReference>
<proteinExistence type="predicted"/>
<keyword evidence="3" id="KW-1185">Reference proteome</keyword>
<gene>
    <name evidence="2" type="ORF">ESU54_11100</name>
</gene>
<dbReference type="GO" id="GO:0004519">
    <property type="term" value="F:endonuclease activity"/>
    <property type="evidence" value="ECO:0007669"/>
    <property type="project" value="UniProtKB-KW"/>
</dbReference>
<dbReference type="InterPro" id="IPR011856">
    <property type="entry name" value="tRNA_endonuc-like_dom_sf"/>
</dbReference>
<evidence type="ECO:0000313" key="3">
    <source>
        <dbReference type="Proteomes" id="UP000321497"/>
    </source>
</evidence>
<dbReference type="GO" id="GO:0003677">
    <property type="term" value="F:DNA binding"/>
    <property type="evidence" value="ECO:0007669"/>
    <property type="project" value="InterPro"/>
</dbReference>
<sequence length="345" mass="39623">MLSEKTISNWKEYQEKIAEIFRSIGAVAITDYKVNGARGKHAIDVWVSIKKFGVSVSWVCECKLWNSPIPKEKVLTLYEIAKDVGADRGFLFSESGFQSGAIRSTKNTNITLISIDELEERIAEEFQELTLIKFLKLVNSIRTDVKKGWIDDLKNPRFIEDIEFDTCILIDGQLMYMSLEIQKALNSNWPIYISRLSKPTVKCTGITQLNMILEEEIIEIQNTIVPIKKKISENNSRISNLRNSFIKSIDDLIVVGEFQLFDKLEPLEEKAQITLKKMKKVDKTASELKKASAGSLKTGVYKIMNFLIDTVYLHLSYNTIDRKEWDEAIENVKNQIRIIENIKNL</sequence>
<reference evidence="2 3" key="1">
    <citation type="submission" date="2019-08" db="EMBL/GenBank/DDBJ databases">
        <title>Genome of Aequorivita antarctica SW49 (type strain).</title>
        <authorList>
            <person name="Bowman J.P."/>
        </authorList>
    </citation>
    <scope>NUCLEOTIDE SEQUENCE [LARGE SCALE GENOMIC DNA]</scope>
    <source>
        <strain evidence="2 3">SW49</strain>
    </source>
</reference>
<dbReference type="InterPro" id="IPR011335">
    <property type="entry name" value="Restrct_endonuc-II-like"/>
</dbReference>
<dbReference type="EMBL" id="VORT01000007">
    <property type="protein sequence ID" value="TXD72761.1"/>
    <property type="molecule type" value="Genomic_DNA"/>
</dbReference>
<dbReference type="SUPFAM" id="SSF52980">
    <property type="entry name" value="Restriction endonuclease-like"/>
    <property type="match status" value="1"/>
</dbReference>
<keyword evidence="2" id="KW-0378">Hydrolase</keyword>
<keyword evidence="2" id="KW-0540">Nuclease</keyword>
<organism evidence="2 3">
    <name type="scientific">Aequorivita antarctica</name>
    <dbReference type="NCBI Taxonomy" id="153266"/>
    <lineage>
        <taxon>Bacteria</taxon>
        <taxon>Pseudomonadati</taxon>
        <taxon>Bacteroidota</taxon>
        <taxon>Flavobacteriia</taxon>
        <taxon>Flavobacteriales</taxon>
        <taxon>Flavobacteriaceae</taxon>
        <taxon>Aequorivita</taxon>
    </lineage>
</organism>
<keyword evidence="2" id="KW-0255">Endonuclease</keyword>
<dbReference type="InterPro" id="IPR007560">
    <property type="entry name" value="Restrct_endonuc_IV_Mrr"/>
</dbReference>
<name>A0A5C6Z058_9FLAO</name>
<dbReference type="AlphaFoldDB" id="A0A5C6Z058"/>
<comment type="caution">
    <text evidence="2">The sequence shown here is derived from an EMBL/GenBank/DDBJ whole genome shotgun (WGS) entry which is preliminary data.</text>
</comment>
<protein>
    <submittedName>
        <fullName evidence="2">Restriction endonuclease</fullName>
    </submittedName>
</protein>
<dbReference type="Proteomes" id="UP000321497">
    <property type="component" value="Unassembled WGS sequence"/>
</dbReference>
<dbReference type="GO" id="GO:0009307">
    <property type="term" value="P:DNA restriction-modification system"/>
    <property type="evidence" value="ECO:0007669"/>
    <property type="project" value="InterPro"/>
</dbReference>
<evidence type="ECO:0000313" key="2">
    <source>
        <dbReference type="EMBL" id="TXD72761.1"/>
    </source>
</evidence>